<reference evidence="8 9" key="1">
    <citation type="submission" date="2019-04" db="EMBL/GenBank/DDBJ databases">
        <authorList>
            <person name="Li J."/>
        </authorList>
    </citation>
    <scope>NUCLEOTIDE SEQUENCE [LARGE SCALE GENOMIC DNA]</scope>
    <source>
        <strain evidence="8 9">CCTCC AB2016182</strain>
    </source>
</reference>
<dbReference type="GO" id="GO:0005829">
    <property type="term" value="C:cytosol"/>
    <property type="evidence" value="ECO:0007669"/>
    <property type="project" value="TreeGrafter"/>
</dbReference>
<organism evidence="8 9">
    <name type="scientific">Paracoccus hibiscisoli</name>
    <dbReference type="NCBI Taxonomy" id="2023261"/>
    <lineage>
        <taxon>Bacteria</taxon>
        <taxon>Pseudomonadati</taxon>
        <taxon>Pseudomonadota</taxon>
        <taxon>Alphaproteobacteria</taxon>
        <taxon>Rhodobacterales</taxon>
        <taxon>Paracoccaceae</taxon>
        <taxon>Paracoccus</taxon>
    </lineage>
</organism>
<dbReference type="PROSITE" id="PS01079">
    <property type="entry name" value="MOCF_BIOSYNTHESIS_2"/>
    <property type="match status" value="1"/>
</dbReference>
<keyword evidence="6" id="KW-0500">Molybdenum</keyword>
<comment type="pathway">
    <text evidence="2 6">Cofactor biosynthesis; molybdopterin biosynthesis.</text>
</comment>
<keyword evidence="6 8" id="KW-0808">Transferase</keyword>
<dbReference type="GO" id="GO:0006777">
    <property type="term" value="P:Mo-molybdopterin cofactor biosynthetic process"/>
    <property type="evidence" value="ECO:0007669"/>
    <property type="project" value="UniProtKB-UniRule"/>
</dbReference>
<protein>
    <recommendedName>
        <fullName evidence="6">Molybdopterin molybdenumtransferase</fullName>
        <ecNumber evidence="6">2.10.1.1</ecNumber>
    </recommendedName>
</protein>
<comment type="catalytic activity">
    <reaction evidence="5">
        <text>adenylyl-molybdopterin + molybdate = Mo-molybdopterin + AMP + H(+)</text>
        <dbReference type="Rhea" id="RHEA:35047"/>
        <dbReference type="ChEBI" id="CHEBI:15378"/>
        <dbReference type="ChEBI" id="CHEBI:36264"/>
        <dbReference type="ChEBI" id="CHEBI:62727"/>
        <dbReference type="ChEBI" id="CHEBI:71302"/>
        <dbReference type="ChEBI" id="CHEBI:456215"/>
        <dbReference type="EC" id="2.10.1.1"/>
    </reaction>
</comment>
<keyword evidence="4 6" id="KW-0501">Molybdenum cofactor biosynthesis</keyword>
<dbReference type="UniPathway" id="UPA00344"/>
<dbReference type="Pfam" id="PF00994">
    <property type="entry name" value="MoCF_biosynth"/>
    <property type="match status" value="1"/>
</dbReference>
<dbReference type="InterPro" id="IPR036688">
    <property type="entry name" value="MoeA_C_domain_IV_sf"/>
</dbReference>
<dbReference type="Gene3D" id="2.170.190.11">
    <property type="entry name" value="Molybdopterin biosynthesis moea protein, domain 3"/>
    <property type="match status" value="1"/>
</dbReference>
<keyword evidence="6" id="KW-0479">Metal-binding</keyword>
<evidence type="ECO:0000256" key="4">
    <source>
        <dbReference type="ARBA" id="ARBA00023150"/>
    </source>
</evidence>
<dbReference type="Gene3D" id="2.40.340.10">
    <property type="entry name" value="MoeA, C-terminal, domain IV"/>
    <property type="match status" value="1"/>
</dbReference>
<comment type="similarity">
    <text evidence="3 6">Belongs to the MoeA family.</text>
</comment>
<dbReference type="NCBIfam" id="TIGR00177">
    <property type="entry name" value="molyb_syn"/>
    <property type="match status" value="1"/>
</dbReference>
<evidence type="ECO:0000256" key="1">
    <source>
        <dbReference type="ARBA" id="ARBA00002901"/>
    </source>
</evidence>
<comment type="function">
    <text evidence="1 6">Catalyzes the insertion of molybdate into adenylated molybdopterin with the concomitant release of AMP.</text>
</comment>
<dbReference type="InterPro" id="IPR038987">
    <property type="entry name" value="MoeA-like"/>
</dbReference>
<dbReference type="EMBL" id="SUNH01000039">
    <property type="protein sequence ID" value="TJZ79902.1"/>
    <property type="molecule type" value="Genomic_DNA"/>
</dbReference>
<dbReference type="InterPro" id="IPR005111">
    <property type="entry name" value="MoeA_C_domain_IV"/>
</dbReference>
<evidence type="ECO:0000256" key="6">
    <source>
        <dbReference type="RuleBase" id="RU365090"/>
    </source>
</evidence>
<evidence type="ECO:0000256" key="3">
    <source>
        <dbReference type="ARBA" id="ARBA00010763"/>
    </source>
</evidence>
<evidence type="ECO:0000313" key="9">
    <source>
        <dbReference type="Proteomes" id="UP000306223"/>
    </source>
</evidence>
<dbReference type="NCBIfam" id="NF045515">
    <property type="entry name" value="Glp_gephyrin"/>
    <property type="match status" value="1"/>
</dbReference>
<dbReference type="InterPro" id="IPR001453">
    <property type="entry name" value="MoaB/Mog_dom"/>
</dbReference>
<comment type="caution">
    <text evidence="8">The sequence shown here is derived from an EMBL/GenBank/DDBJ whole genome shotgun (WGS) entry which is preliminary data.</text>
</comment>
<evidence type="ECO:0000259" key="7">
    <source>
        <dbReference type="SMART" id="SM00852"/>
    </source>
</evidence>
<dbReference type="Proteomes" id="UP000306223">
    <property type="component" value="Unassembled WGS sequence"/>
</dbReference>
<dbReference type="PANTHER" id="PTHR10192">
    <property type="entry name" value="MOLYBDOPTERIN BIOSYNTHESIS PROTEIN"/>
    <property type="match status" value="1"/>
</dbReference>
<dbReference type="Pfam" id="PF03454">
    <property type="entry name" value="MoeA_C"/>
    <property type="match status" value="1"/>
</dbReference>
<dbReference type="InterPro" id="IPR005110">
    <property type="entry name" value="MoeA_linker/N"/>
</dbReference>
<keyword evidence="9" id="KW-1185">Reference proteome</keyword>
<dbReference type="InterPro" id="IPR036425">
    <property type="entry name" value="MoaB/Mog-like_dom_sf"/>
</dbReference>
<dbReference type="AlphaFoldDB" id="A0A4U0QGH1"/>
<dbReference type="RefSeq" id="WP_136858125.1">
    <property type="nucleotide sequence ID" value="NZ_SUNH01000039.1"/>
</dbReference>
<dbReference type="EC" id="2.10.1.1" evidence="6"/>
<dbReference type="InterPro" id="IPR036135">
    <property type="entry name" value="MoeA_linker/N_sf"/>
</dbReference>
<sequence>MTALIPPRLRNDTFAMPQGVTWVPVAEALDRLRAALHPVTGTEDVAVACAMGRVLAAPATARRSNPPLPNSAVDGYGFAHAATGDGVQRLPLAEGRSAAGQPFDGVLPQGQALRILTGAVLPEGVDTVVLEEDCATDGQTLAFDGPIKPRANTRKAGEDVAQGEQALPAGRMLSPADLALLTALGVAQVTVHRRLRVAVLSTGTELIPDPALPAAPHQIYDANRPMLLSLLAGWGFQPVDLGHALDEPDQIAALLDRGAAEADAILTSGGASAGDEDHVSKLLGDSGTLTSWRIAIKPGRPLALAMWQGVPVFGLPGNPVAALTCALIFARPALLTLSGAGWRLPQGYTVPAAFQKRKKAGRREYLRARLNEGGAVEVFQSEGSGRISGLSWATGLVELPDEACDIAPGDPVRFLPYGSFGVSFGG</sequence>
<evidence type="ECO:0000256" key="5">
    <source>
        <dbReference type="ARBA" id="ARBA00047317"/>
    </source>
</evidence>
<dbReference type="GO" id="GO:0046872">
    <property type="term" value="F:metal ion binding"/>
    <property type="evidence" value="ECO:0007669"/>
    <property type="project" value="UniProtKB-UniRule"/>
</dbReference>
<dbReference type="Pfam" id="PF03453">
    <property type="entry name" value="MoeA_N"/>
    <property type="match status" value="1"/>
</dbReference>
<evidence type="ECO:0000313" key="8">
    <source>
        <dbReference type="EMBL" id="TJZ79902.1"/>
    </source>
</evidence>
<dbReference type="SUPFAM" id="SSF63882">
    <property type="entry name" value="MoeA N-terminal region -like"/>
    <property type="match status" value="1"/>
</dbReference>
<evidence type="ECO:0000256" key="2">
    <source>
        <dbReference type="ARBA" id="ARBA00005046"/>
    </source>
</evidence>
<comment type="cofactor">
    <cofactor evidence="6">
        <name>Mg(2+)</name>
        <dbReference type="ChEBI" id="CHEBI:18420"/>
    </cofactor>
</comment>
<dbReference type="SUPFAM" id="SSF53218">
    <property type="entry name" value="Molybdenum cofactor biosynthesis proteins"/>
    <property type="match status" value="1"/>
</dbReference>
<dbReference type="Gene3D" id="3.40.980.10">
    <property type="entry name" value="MoaB/Mog-like domain"/>
    <property type="match status" value="1"/>
</dbReference>
<keyword evidence="6" id="KW-0460">Magnesium</keyword>
<accession>A0A4U0QGH1</accession>
<name>A0A4U0QGH1_9RHOB</name>
<dbReference type="PANTHER" id="PTHR10192:SF5">
    <property type="entry name" value="GEPHYRIN"/>
    <property type="match status" value="1"/>
</dbReference>
<dbReference type="InterPro" id="IPR008284">
    <property type="entry name" value="MoCF_biosynth_CS"/>
</dbReference>
<dbReference type="Gene3D" id="3.90.105.10">
    <property type="entry name" value="Molybdopterin biosynthesis moea protein, domain 2"/>
    <property type="match status" value="1"/>
</dbReference>
<proteinExistence type="inferred from homology"/>
<gene>
    <name evidence="8" type="ORF">FA740_17550</name>
</gene>
<dbReference type="GO" id="GO:0061599">
    <property type="term" value="F:molybdopterin molybdotransferase activity"/>
    <property type="evidence" value="ECO:0007669"/>
    <property type="project" value="UniProtKB-UniRule"/>
</dbReference>
<feature type="domain" description="MoaB/Mog" evidence="7">
    <location>
        <begin position="198"/>
        <end position="336"/>
    </location>
</feature>
<dbReference type="OrthoDB" id="9804758at2"/>
<dbReference type="SMART" id="SM00852">
    <property type="entry name" value="MoCF_biosynth"/>
    <property type="match status" value="1"/>
</dbReference>
<dbReference type="SUPFAM" id="SSF63867">
    <property type="entry name" value="MoeA C-terminal domain-like"/>
    <property type="match status" value="1"/>
</dbReference>
<dbReference type="CDD" id="cd00887">
    <property type="entry name" value="MoeA"/>
    <property type="match status" value="1"/>
</dbReference>